<dbReference type="Pfam" id="PF03729">
    <property type="entry name" value="DUF308"/>
    <property type="match status" value="2"/>
</dbReference>
<feature type="transmembrane region" description="Helical" evidence="1">
    <location>
        <begin position="103"/>
        <end position="124"/>
    </location>
</feature>
<keyword evidence="1" id="KW-0812">Transmembrane</keyword>
<keyword evidence="1" id="KW-0472">Membrane</keyword>
<feature type="transmembrane region" description="Helical" evidence="1">
    <location>
        <begin position="80"/>
        <end position="97"/>
    </location>
</feature>
<feature type="transmembrane region" description="Helical" evidence="1">
    <location>
        <begin position="163"/>
        <end position="186"/>
    </location>
</feature>
<evidence type="ECO:0008006" key="4">
    <source>
        <dbReference type="Google" id="ProtNLM"/>
    </source>
</evidence>
<name>E3I2F4_RHOVT</name>
<organism evidence="2 3">
    <name type="scientific">Rhodomicrobium vannielii (strain ATCC 17100 / DSM 162 / LMG 4299 / NCIMB 10020 / ATH 3.1.1)</name>
    <dbReference type="NCBI Taxonomy" id="648757"/>
    <lineage>
        <taxon>Bacteria</taxon>
        <taxon>Pseudomonadati</taxon>
        <taxon>Pseudomonadota</taxon>
        <taxon>Alphaproteobacteria</taxon>
        <taxon>Hyphomicrobiales</taxon>
        <taxon>Hyphomicrobiaceae</taxon>
        <taxon>Rhodomicrobium</taxon>
    </lineage>
</organism>
<dbReference type="KEGG" id="rva:Rvan_0962"/>
<keyword evidence="1" id="KW-1133">Transmembrane helix</keyword>
<dbReference type="PANTHER" id="PTHR34989:SF1">
    <property type="entry name" value="PROTEIN HDED"/>
    <property type="match status" value="1"/>
</dbReference>
<dbReference type="HOGENOM" id="CLU_091585_2_1_5"/>
<dbReference type="PANTHER" id="PTHR34989">
    <property type="entry name" value="PROTEIN HDED"/>
    <property type="match status" value="1"/>
</dbReference>
<sequence>MSSASSDLNVTPQREREVIHDHWILFLIQGVLLAVLGALAIGAPYLTTVVAVKLAGWFFIFGGIIGLATFFTGREVPGSIWSFLGAALAIAVGVYLLRQPLVGVLSLTLILAAFFFAQGITQILAAFSHRRVLNSWGWMLFSGLVDLILAGIIISGFPLDSAWVLGVLVGVYLLMYGIALIMTALASRDVSPEEVEYRP</sequence>
<dbReference type="RefSeq" id="WP_013418642.1">
    <property type="nucleotide sequence ID" value="NC_014664.1"/>
</dbReference>
<protein>
    <recommendedName>
        <fullName evidence="4">HdeD protein</fullName>
    </recommendedName>
</protein>
<keyword evidence="3" id="KW-1185">Reference proteome</keyword>
<evidence type="ECO:0000313" key="2">
    <source>
        <dbReference type="EMBL" id="ADP70238.1"/>
    </source>
</evidence>
<dbReference type="eggNOG" id="COG3247">
    <property type="taxonomic scope" value="Bacteria"/>
</dbReference>
<dbReference type="Proteomes" id="UP000001399">
    <property type="component" value="Chromosome"/>
</dbReference>
<proteinExistence type="predicted"/>
<dbReference type="InterPro" id="IPR052712">
    <property type="entry name" value="Acid_resist_chaperone_HdeD"/>
</dbReference>
<accession>E3I2F4</accession>
<evidence type="ECO:0000313" key="3">
    <source>
        <dbReference type="Proteomes" id="UP000001399"/>
    </source>
</evidence>
<gene>
    <name evidence="2" type="ordered locus">Rvan_0962</name>
</gene>
<dbReference type="AlphaFoldDB" id="E3I2F4"/>
<evidence type="ECO:0000256" key="1">
    <source>
        <dbReference type="SAM" id="Phobius"/>
    </source>
</evidence>
<reference evidence="3" key="1">
    <citation type="journal article" date="2011" name="J. Bacteriol.">
        <title>Genome sequences of eight morphologically diverse alphaproteobacteria.</title>
        <authorList>
            <consortium name="US DOE Joint Genome Institute"/>
            <person name="Brown P.J."/>
            <person name="Kysela D.T."/>
            <person name="Buechlein A."/>
            <person name="Hemmerich C."/>
            <person name="Brun Y.V."/>
        </authorList>
    </citation>
    <scope>NUCLEOTIDE SEQUENCE [LARGE SCALE GENOMIC DNA]</scope>
    <source>
        <strain evidence="3">ATCC 17100 / ATH 3.1.1 / DSM 162 / LMG 4299</strain>
    </source>
</reference>
<feature type="transmembrane region" description="Helical" evidence="1">
    <location>
        <begin position="54"/>
        <end position="73"/>
    </location>
</feature>
<dbReference type="GO" id="GO:0005886">
    <property type="term" value="C:plasma membrane"/>
    <property type="evidence" value="ECO:0007669"/>
    <property type="project" value="TreeGrafter"/>
</dbReference>
<dbReference type="InterPro" id="IPR005325">
    <property type="entry name" value="DUF308_memb"/>
</dbReference>
<dbReference type="EMBL" id="CP002292">
    <property type="protein sequence ID" value="ADP70238.1"/>
    <property type="molecule type" value="Genomic_DNA"/>
</dbReference>
<dbReference type="STRING" id="648757.Rvan_0962"/>
<feature type="transmembrane region" description="Helical" evidence="1">
    <location>
        <begin position="136"/>
        <end position="157"/>
    </location>
</feature>
<feature type="transmembrane region" description="Helical" evidence="1">
    <location>
        <begin position="23"/>
        <end position="42"/>
    </location>
</feature>